<accession>A0A4P2PUW8</accession>
<gene>
    <name evidence="1" type="primary">mlpA</name>
    <name evidence="1" type="ORF">SOCEGT47_006810</name>
</gene>
<dbReference type="EMBL" id="CP012670">
    <property type="protein sequence ID" value="AUX20216.1"/>
    <property type="molecule type" value="Genomic_DNA"/>
</dbReference>
<name>A0A4P2PUW8_SORCE</name>
<sequence length="254" mass="26640">MKRTYGMQAGLMVVLAALIASCEQPKINCTVAHGGFAAKYTLKPGSKVGEGDCDTLRGEVIGMEKYNPSSAKDREVQDLERALLYIRTTGLGALATEAQGAGLEVDGGDVLSMGEFTSVDPDDNDVCTVPSLSAAELSLPASDERPATNIRYEWSNVRVYVTAALPGTQMTADLTYTKDGCTASYSVVGLAPAVSCGVDNMGEPGIDPSLCDPQADPKAGRLTGSGINPDLEERVTCDPETALCVLETPPEALR</sequence>
<dbReference type="PROSITE" id="PS51257">
    <property type="entry name" value="PROKAR_LIPOPROTEIN"/>
    <property type="match status" value="1"/>
</dbReference>
<dbReference type="RefSeq" id="WP_129345240.1">
    <property type="nucleotide sequence ID" value="NZ_CP012670.1"/>
</dbReference>
<protein>
    <submittedName>
        <fullName evidence="1">MlpA protein</fullName>
    </submittedName>
</protein>
<dbReference type="AlphaFoldDB" id="A0A4P2PUW8"/>
<reference evidence="1 2" key="1">
    <citation type="submission" date="2015-09" db="EMBL/GenBank/DDBJ databases">
        <title>Sorangium comparison.</title>
        <authorList>
            <person name="Zaburannyi N."/>
            <person name="Bunk B."/>
            <person name="Overmann J."/>
            <person name="Mueller R."/>
        </authorList>
    </citation>
    <scope>NUCLEOTIDE SEQUENCE [LARGE SCALE GENOMIC DNA]</scope>
    <source>
        <strain evidence="1 2">So ceGT47</strain>
    </source>
</reference>
<proteinExistence type="predicted"/>
<organism evidence="1 2">
    <name type="scientific">Sorangium cellulosum</name>
    <name type="common">Polyangium cellulosum</name>
    <dbReference type="NCBI Taxonomy" id="56"/>
    <lineage>
        <taxon>Bacteria</taxon>
        <taxon>Pseudomonadati</taxon>
        <taxon>Myxococcota</taxon>
        <taxon>Polyangia</taxon>
        <taxon>Polyangiales</taxon>
        <taxon>Polyangiaceae</taxon>
        <taxon>Sorangium</taxon>
    </lineage>
</organism>
<dbReference type="OrthoDB" id="5503327at2"/>
<evidence type="ECO:0000313" key="1">
    <source>
        <dbReference type="EMBL" id="AUX20216.1"/>
    </source>
</evidence>
<evidence type="ECO:0000313" key="2">
    <source>
        <dbReference type="Proteomes" id="UP000295781"/>
    </source>
</evidence>
<dbReference type="Proteomes" id="UP000295781">
    <property type="component" value="Chromosome"/>
</dbReference>